<accession>A0A7H0LHW9</accession>
<reference evidence="1 2" key="1">
    <citation type="submission" date="2020-09" db="EMBL/GenBank/DDBJ databases">
        <title>Sphingomonas sp., a new species isolated from pork steak.</title>
        <authorList>
            <person name="Heidler von Heilborn D."/>
        </authorList>
    </citation>
    <scope>NUCLEOTIDE SEQUENCE [LARGE SCALE GENOMIC DNA]</scope>
    <source>
        <strain evidence="2">S8-3T</strain>
    </source>
</reference>
<sequence>MAGISNERREWHRLATENAKRTLKVGDRITFTSCPGTKRWAIVTGWDGVWICSKTRNDIAAATICTLNGQPVSFARGPRPD</sequence>
<organism evidence="1 2">
    <name type="scientific">Sphingomonas alpina</name>
    <dbReference type="NCBI Taxonomy" id="653931"/>
    <lineage>
        <taxon>Bacteria</taxon>
        <taxon>Pseudomonadati</taxon>
        <taxon>Pseudomonadota</taxon>
        <taxon>Alphaproteobacteria</taxon>
        <taxon>Sphingomonadales</taxon>
        <taxon>Sphingomonadaceae</taxon>
        <taxon>Sphingomonas</taxon>
    </lineage>
</organism>
<dbReference type="AlphaFoldDB" id="A0A7H0LHW9"/>
<dbReference type="KEGG" id="spap:H3Z74_21800"/>
<gene>
    <name evidence="1" type="ORF">H3Z74_21800</name>
</gene>
<dbReference type="RefSeq" id="WP_187761589.1">
    <property type="nucleotide sequence ID" value="NZ_CP061038.1"/>
</dbReference>
<name>A0A7H0LHW9_9SPHN</name>
<evidence type="ECO:0000313" key="1">
    <source>
        <dbReference type="EMBL" id="QNQ09272.1"/>
    </source>
</evidence>
<dbReference type="Proteomes" id="UP000516148">
    <property type="component" value="Chromosome"/>
</dbReference>
<protein>
    <submittedName>
        <fullName evidence="1">Uncharacterized protein</fullName>
    </submittedName>
</protein>
<proteinExistence type="predicted"/>
<keyword evidence="2" id="KW-1185">Reference proteome</keyword>
<evidence type="ECO:0000313" key="2">
    <source>
        <dbReference type="Proteomes" id="UP000516148"/>
    </source>
</evidence>
<dbReference type="EMBL" id="CP061038">
    <property type="protein sequence ID" value="QNQ09272.1"/>
    <property type="molecule type" value="Genomic_DNA"/>
</dbReference>